<organism evidence="1 2">
    <name type="scientific">Pedobacter nyackensis</name>
    <dbReference type="NCBI Taxonomy" id="475255"/>
    <lineage>
        <taxon>Bacteria</taxon>
        <taxon>Pseudomonadati</taxon>
        <taxon>Bacteroidota</taxon>
        <taxon>Sphingobacteriia</taxon>
        <taxon>Sphingobacteriales</taxon>
        <taxon>Sphingobacteriaceae</taxon>
        <taxon>Pedobacter</taxon>
    </lineage>
</organism>
<sequence length="200" mass="22665">MKQQETILPFELYLNAYLANDYPHSGAALDMESVIVFEQPIETELAENKMENLMQALQLAISKDSLGSLVDHALQQSDLTTEEIKSVTGLTESVLDSVKNDLTFTNSIPVKSLVKLLKMLDLPLDKVKLAIEQTFEKLSTESKMFLSIPSGMQPSFRKGARRSAYPGEVTNLRSDESYLYQNREALDKYTKRLTELYNQF</sequence>
<dbReference type="RefSeq" id="WP_084286801.1">
    <property type="nucleotide sequence ID" value="NZ_FWYB01000001.1"/>
</dbReference>
<dbReference type="OrthoDB" id="1493089at2"/>
<evidence type="ECO:0000313" key="2">
    <source>
        <dbReference type="Proteomes" id="UP000192678"/>
    </source>
</evidence>
<name>A0A1W1ZZY1_9SPHI</name>
<protein>
    <submittedName>
        <fullName evidence="1">Uncharacterized protein</fullName>
    </submittedName>
</protein>
<evidence type="ECO:0000313" key="1">
    <source>
        <dbReference type="EMBL" id="SMC54005.1"/>
    </source>
</evidence>
<keyword evidence="2" id="KW-1185">Reference proteome</keyword>
<dbReference type="Proteomes" id="UP000192678">
    <property type="component" value="Unassembled WGS sequence"/>
</dbReference>
<proteinExistence type="predicted"/>
<reference evidence="1 2" key="1">
    <citation type="submission" date="2017-04" db="EMBL/GenBank/DDBJ databases">
        <authorList>
            <person name="Afonso C.L."/>
            <person name="Miller P.J."/>
            <person name="Scott M.A."/>
            <person name="Spackman E."/>
            <person name="Goraichik I."/>
            <person name="Dimitrov K.M."/>
            <person name="Suarez D.L."/>
            <person name="Swayne D.E."/>
        </authorList>
    </citation>
    <scope>NUCLEOTIDE SEQUENCE [LARGE SCALE GENOMIC DNA]</scope>
    <source>
        <strain evidence="1 2">DSM 19625</strain>
    </source>
</reference>
<dbReference type="AlphaFoldDB" id="A0A1W1ZZY1"/>
<dbReference type="EMBL" id="FWYB01000001">
    <property type="protein sequence ID" value="SMC54005.1"/>
    <property type="molecule type" value="Genomic_DNA"/>
</dbReference>
<accession>A0A1W1ZZY1</accession>
<dbReference type="STRING" id="475255.SAMN04488101_101206"/>
<gene>
    <name evidence="1" type="ORF">SAMN04488101_101206</name>
</gene>